<keyword evidence="1" id="KW-0464">Manganese</keyword>
<dbReference type="EMBL" id="BMQB01000004">
    <property type="protein sequence ID" value="GGJ92957.1"/>
    <property type="molecule type" value="Genomic_DNA"/>
</dbReference>
<evidence type="ECO:0000256" key="1">
    <source>
        <dbReference type="PIRSR" id="PIRSR005962-1"/>
    </source>
</evidence>
<keyword evidence="1" id="KW-0479">Metal-binding</keyword>
<feature type="binding site" evidence="1">
    <location>
        <position position="180"/>
    </location>
    <ligand>
        <name>Mn(2+)</name>
        <dbReference type="ChEBI" id="CHEBI:29035"/>
        <label>2</label>
    </ligand>
</feature>
<evidence type="ECO:0000313" key="3">
    <source>
        <dbReference type="EMBL" id="GGJ92957.1"/>
    </source>
</evidence>
<comment type="cofactor">
    <cofactor evidence="1">
        <name>Mn(2+)</name>
        <dbReference type="ChEBI" id="CHEBI:29035"/>
    </cofactor>
    <text evidence="1">The Mn(2+) ion enhances activity.</text>
</comment>
<proteinExistence type="predicted"/>
<dbReference type="GO" id="GO:0016787">
    <property type="term" value="F:hydrolase activity"/>
    <property type="evidence" value="ECO:0007669"/>
    <property type="project" value="InterPro"/>
</dbReference>
<feature type="binding site" evidence="1">
    <location>
        <position position="117"/>
    </location>
    <ligand>
        <name>Mn(2+)</name>
        <dbReference type="ChEBI" id="CHEBI:29035"/>
        <label>2</label>
    </ligand>
</feature>
<sequence length="409" mass="42540">MLLGREPRAGRPPVDPLREQIDTWLATHSEELITVRRHLHAHPEPSRSEFETAALIARELAVAGLTPRLLPAGNGVICDIGAGDRMIALRADLDALPLQDAKEVAYRSTVPNVTHACGHDVHTTVMLGVARVLALLDAAGALPGRVRMLFQPAEECFPSGAPDVIAAGGLEGVTGVYALHCAPQLAVGTVGVRSGPFTAAADTVEVILHGKGGHTARPHVTTDLVQALGRVIVDVPSLLGRRVDPRAGLSMVWGTVRAGEAFNAIPGVGTVRGTLRVLSRDAWHGAPQLITELVEAAVAGTGARATVNYVRGVPPVINDHRANAIIAGAAGAVLGAERVVEAEVSMGGEDFSFYLEQVPGAMIRLGTAAPGTEGALDIHQPGFDVDERAIGVGVRVMVRTAVAALAGVH</sequence>
<dbReference type="Gene3D" id="3.40.630.10">
    <property type="entry name" value="Zn peptidases"/>
    <property type="match status" value="1"/>
</dbReference>
<comment type="caution">
    <text evidence="3">The sequence shown here is derived from an EMBL/GenBank/DDBJ whole genome shotgun (WGS) entry which is preliminary data.</text>
</comment>
<keyword evidence="4" id="KW-1185">Reference proteome</keyword>
<organism evidence="3 4">
    <name type="scientific">Pilimelia anulata</name>
    <dbReference type="NCBI Taxonomy" id="53371"/>
    <lineage>
        <taxon>Bacteria</taxon>
        <taxon>Bacillati</taxon>
        <taxon>Actinomycetota</taxon>
        <taxon>Actinomycetes</taxon>
        <taxon>Micromonosporales</taxon>
        <taxon>Micromonosporaceae</taxon>
        <taxon>Pilimelia</taxon>
    </lineage>
</organism>
<dbReference type="Proteomes" id="UP000649739">
    <property type="component" value="Unassembled WGS sequence"/>
</dbReference>
<dbReference type="AlphaFoldDB" id="A0A8J3BAW1"/>
<dbReference type="PIRSF" id="PIRSF005962">
    <property type="entry name" value="Pept_M20D_amidohydro"/>
    <property type="match status" value="1"/>
</dbReference>
<dbReference type="SUPFAM" id="SSF55031">
    <property type="entry name" value="Bacterial exopeptidase dimerisation domain"/>
    <property type="match status" value="1"/>
</dbReference>
<evidence type="ECO:0000259" key="2">
    <source>
        <dbReference type="Pfam" id="PF07687"/>
    </source>
</evidence>
<feature type="binding site" evidence="1">
    <location>
        <position position="155"/>
    </location>
    <ligand>
        <name>Mn(2+)</name>
        <dbReference type="ChEBI" id="CHEBI:29035"/>
        <label>2</label>
    </ligand>
</feature>
<dbReference type="PANTHER" id="PTHR11014">
    <property type="entry name" value="PEPTIDASE M20 FAMILY MEMBER"/>
    <property type="match status" value="1"/>
</dbReference>
<reference evidence="3" key="2">
    <citation type="submission" date="2020-09" db="EMBL/GenBank/DDBJ databases">
        <authorList>
            <person name="Sun Q."/>
            <person name="Ohkuma M."/>
        </authorList>
    </citation>
    <scope>NUCLEOTIDE SEQUENCE</scope>
    <source>
        <strain evidence="3">JCM 3090</strain>
    </source>
</reference>
<dbReference type="InterPro" id="IPR036264">
    <property type="entry name" value="Bact_exopeptidase_dim_dom"/>
</dbReference>
<feature type="domain" description="Peptidase M20 dimerisation" evidence="2">
    <location>
        <begin position="203"/>
        <end position="297"/>
    </location>
</feature>
<dbReference type="Pfam" id="PF07687">
    <property type="entry name" value="M20_dimer"/>
    <property type="match status" value="1"/>
</dbReference>
<dbReference type="InterPro" id="IPR011650">
    <property type="entry name" value="Peptidase_M20_dimer"/>
</dbReference>
<feature type="binding site" evidence="1">
    <location>
        <position position="119"/>
    </location>
    <ligand>
        <name>Mn(2+)</name>
        <dbReference type="ChEBI" id="CHEBI:29035"/>
        <label>2</label>
    </ligand>
</feature>
<dbReference type="InterPro" id="IPR002933">
    <property type="entry name" value="Peptidase_M20"/>
</dbReference>
<dbReference type="GO" id="GO:0046872">
    <property type="term" value="F:metal ion binding"/>
    <property type="evidence" value="ECO:0007669"/>
    <property type="project" value="UniProtKB-KW"/>
</dbReference>
<gene>
    <name evidence="3" type="ORF">GCM10010123_23520</name>
</gene>
<evidence type="ECO:0000313" key="4">
    <source>
        <dbReference type="Proteomes" id="UP000649739"/>
    </source>
</evidence>
<protein>
    <submittedName>
        <fullName evidence="3">Putative peptidase/amidohydrolase</fullName>
    </submittedName>
</protein>
<dbReference type="InterPro" id="IPR017439">
    <property type="entry name" value="Amidohydrolase"/>
</dbReference>
<dbReference type="Pfam" id="PF01546">
    <property type="entry name" value="Peptidase_M20"/>
    <property type="match status" value="1"/>
</dbReference>
<dbReference type="SUPFAM" id="SSF53187">
    <property type="entry name" value="Zn-dependent exopeptidases"/>
    <property type="match status" value="1"/>
</dbReference>
<name>A0A8J3BAW1_9ACTN</name>
<feature type="binding site" evidence="1">
    <location>
        <position position="379"/>
    </location>
    <ligand>
        <name>Mn(2+)</name>
        <dbReference type="ChEBI" id="CHEBI:29035"/>
        <label>2</label>
    </ligand>
</feature>
<dbReference type="RefSeq" id="WP_189170117.1">
    <property type="nucleotide sequence ID" value="NZ_BMQB01000004.1"/>
</dbReference>
<dbReference type="NCBIfam" id="TIGR01891">
    <property type="entry name" value="amidohydrolases"/>
    <property type="match status" value="1"/>
</dbReference>
<accession>A0A8J3BAW1</accession>
<dbReference type="PANTHER" id="PTHR11014:SF63">
    <property type="entry name" value="METALLOPEPTIDASE, PUTATIVE (AFU_ORTHOLOGUE AFUA_6G09600)-RELATED"/>
    <property type="match status" value="1"/>
</dbReference>
<dbReference type="Gene3D" id="3.30.70.360">
    <property type="match status" value="1"/>
</dbReference>
<reference evidence="3" key="1">
    <citation type="journal article" date="2014" name="Int. J. Syst. Evol. Microbiol.">
        <title>Complete genome sequence of Corynebacterium casei LMG S-19264T (=DSM 44701T), isolated from a smear-ripened cheese.</title>
        <authorList>
            <consortium name="US DOE Joint Genome Institute (JGI-PGF)"/>
            <person name="Walter F."/>
            <person name="Albersmeier A."/>
            <person name="Kalinowski J."/>
            <person name="Ruckert C."/>
        </authorList>
    </citation>
    <scope>NUCLEOTIDE SEQUENCE</scope>
    <source>
        <strain evidence="3">JCM 3090</strain>
    </source>
</reference>